<name>A0ABW9YVM8_9HYPH</name>
<organism evidence="1 2">
    <name type="scientific">Microvirga arsenatis</name>
    <dbReference type="NCBI Taxonomy" id="2692265"/>
    <lineage>
        <taxon>Bacteria</taxon>
        <taxon>Pseudomonadati</taxon>
        <taxon>Pseudomonadota</taxon>
        <taxon>Alphaproteobacteria</taxon>
        <taxon>Hyphomicrobiales</taxon>
        <taxon>Methylobacteriaceae</taxon>
        <taxon>Microvirga</taxon>
    </lineage>
</organism>
<accession>A0ABW9YVM8</accession>
<dbReference type="EMBL" id="JAAAXJ010000003">
    <property type="protein sequence ID" value="NBJ24118.1"/>
    <property type="molecule type" value="Genomic_DNA"/>
</dbReference>
<gene>
    <name evidence="1" type="ORF">GR303_07080</name>
</gene>
<dbReference type="RefSeq" id="WP_161726003.1">
    <property type="nucleotide sequence ID" value="NZ_JAAAXI010000027.1"/>
</dbReference>
<proteinExistence type="predicted"/>
<protein>
    <submittedName>
        <fullName evidence="1">Uncharacterized protein</fullName>
    </submittedName>
</protein>
<dbReference type="Proteomes" id="UP000818323">
    <property type="component" value="Unassembled WGS sequence"/>
</dbReference>
<reference evidence="1 2" key="1">
    <citation type="submission" date="2020-01" db="EMBL/GenBank/DDBJ databases">
        <title>Microvirga sp. nov., an arsenate reduction bacterium isolated from Tibet hotspring sediments.</title>
        <authorList>
            <person name="Yuan C.-G."/>
        </authorList>
    </citation>
    <scope>NUCLEOTIDE SEQUENCE [LARGE SCALE GENOMIC DNA]</scope>
    <source>
        <strain evidence="1 2">SYSU G3D203</strain>
    </source>
</reference>
<comment type="caution">
    <text evidence="1">The sequence shown here is derived from an EMBL/GenBank/DDBJ whole genome shotgun (WGS) entry which is preliminary data.</text>
</comment>
<keyword evidence="2" id="KW-1185">Reference proteome</keyword>
<evidence type="ECO:0000313" key="1">
    <source>
        <dbReference type="EMBL" id="NBJ24118.1"/>
    </source>
</evidence>
<sequence length="62" mass="6637">MAQKAKFAKDYDYRVSFGKEVAYKKGFEGLIPEAHYEAAKAAGVLEGEAAPAQTEAKAKAKG</sequence>
<evidence type="ECO:0000313" key="2">
    <source>
        <dbReference type="Proteomes" id="UP000818323"/>
    </source>
</evidence>